<accession>X0RXJ3</accession>
<dbReference type="PANTHER" id="PTHR33408">
    <property type="entry name" value="TRANSPOSASE"/>
    <property type="match status" value="1"/>
</dbReference>
<dbReference type="InterPro" id="IPR008490">
    <property type="entry name" value="Transposase_InsH_N"/>
</dbReference>
<evidence type="ECO:0000313" key="2">
    <source>
        <dbReference type="EMBL" id="GAF73539.1"/>
    </source>
</evidence>
<feature type="non-terminal residue" evidence="2">
    <location>
        <position position="1"/>
    </location>
</feature>
<dbReference type="AlphaFoldDB" id="X0RXJ3"/>
<dbReference type="Pfam" id="PF05598">
    <property type="entry name" value="DUF772"/>
    <property type="match status" value="1"/>
</dbReference>
<name>X0RXJ3_9ZZZZ</name>
<proteinExistence type="predicted"/>
<dbReference type="PANTHER" id="PTHR33408:SF2">
    <property type="entry name" value="TRANSPOSASE DDE DOMAIN-CONTAINING PROTEIN"/>
    <property type="match status" value="1"/>
</dbReference>
<protein>
    <recommendedName>
        <fullName evidence="1">Transposase InsH N-terminal domain-containing protein</fullName>
    </recommendedName>
</protein>
<comment type="caution">
    <text evidence="2">The sequence shown here is derived from an EMBL/GenBank/DDBJ whole genome shotgun (WGS) entry which is preliminary data.</text>
</comment>
<feature type="domain" description="Transposase InsH N-terminal" evidence="1">
    <location>
        <begin position="1"/>
        <end position="50"/>
    </location>
</feature>
<gene>
    <name evidence="2" type="ORF">S01H1_10681</name>
</gene>
<dbReference type="EMBL" id="BARS01005446">
    <property type="protein sequence ID" value="GAF73539.1"/>
    <property type="molecule type" value="Genomic_DNA"/>
</dbReference>
<reference evidence="2" key="1">
    <citation type="journal article" date="2014" name="Front. Microbiol.">
        <title>High frequency of phylogenetically diverse reductive dehalogenase-homologous genes in deep subseafloor sedimentary metagenomes.</title>
        <authorList>
            <person name="Kawai M."/>
            <person name="Futagami T."/>
            <person name="Toyoda A."/>
            <person name="Takaki Y."/>
            <person name="Nishi S."/>
            <person name="Hori S."/>
            <person name="Arai W."/>
            <person name="Tsubouchi T."/>
            <person name="Morono Y."/>
            <person name="Uchiyama I."/>
            <person name="Ito T."/>
            <person name="Fujiyama A."/>
            <person name="Inagaki F."/>
            <person name="Takami H."/>
        </authorList>
    </citation>
    <scope>NUCLEOTIDE SEQUENCE</scope>
    <source>
        <strain evidence="2">Expedition CK06-06</strain>
    </source>
</reference>
<evidence type="ECO:0000259" key="1">
    <source>
        <dbReference type="Pfam" id="PF05598"/>
    </source>
</evidence>
<sequence>AMMLKIIIYAYSFDIYSSRSIAQELKTDAAFMFLSGLQSPDFRTICLFRAEHAEGA</sequence>
<organism evidence="2">
    <name type="scientific">marine sediment metagenome</name>
    <dbReference type="NCBI Taxonomy" id="412755"/>
    <lineage>
        <taxon>unclassified sequences</taxon>
        <taxon>metagenomes</taxon>
        <taxon>ecological metagenomes</taxon>
    </lineage>
</organism>